<organism evidence="3 4">
    <name type="scientific">Stutzerimonas nitrititolerans</name>
    <dbReference type="NCBI Taxonomy" id="2482751"/>
    <lineage>
        <taxon>Bacteria</taxon>
        <taxon>Pseudomonadati</taxon>
        <taxon>Pseudomonadota</taxon>
        <taxon>Gammaproteobacteria</taxon>
        <taxon>Pseudomonadales</taxon>
        <taxon>Pseudomonadaceae</taxon>
        <taxon>Stutzerimonas</taxon>
    </lineage>
</organism>
<dbReference type="InterPro" id="IPR036514">
    <property type="entry name" value="SGNH_hydro_sf"/>
</dbReference>
<evidence type="ECO:0000256" key="1">
    <source>
        <dbReference type="ARBA" id="ARBA00022801"/>
    </source>
</evidence>
<dbReference type="Pfam" id="PF03629">
    <property type="entry name" value="SASA"/>
    <property type="match status" value="1"/>
</dbReference>
<dbReference type="Proteomes" id="UP001165292">
    <property type="component" value="Unassembled WGS sequence"/>
</dbReference>
<feature type="domain" description="Sialate O-acetylesterase" evidence="2">
    <location>
        <begin position="174"/>
        <end position="333"/>
    </location>
</feature>
<dbReference type="Gene3D" id="3.40.50.1110">
    <property type="entry name" value="SGNH hydrolase"/>
    <property type="match status" value="1"/>
</dbReference>
<dbReference type="RefSeq" id="WP_253163297.1">
    <property type="nucleotide sequence ID" value="NZ_DAMAQN010000024.1"/>
</dbReference>
<proteinExistence type="predicted"/>
<dbReference type="AlphaFoldDB" id="A0AA41WMG0"/>
<keyword evidence="1" id="KW-0378">Hydrolase</keyword>
<dbReference type="EMBL" id="JAMYBS010000013">
    <property type="protein sequence ID" value="MCO7545585.1"/>
    <property type="molecule type" value="Genomic_DNA"/>
</dbReference>
<name>A0AA41WMG0_9GAMM</name>
<dbReference type="SUPFAM" id="SSF52266">
    <property type="entry name" value="SGNH hydrolase"/>
    <property type="match status" value="1"/>
</dbReference>
<evidence type="ECO:0000259" key="2">
    <source>
        <dbReference type="Pfam" id="PF03629"/>
    </source>
</evidence>
<gene>
    <name evidence="3" type="ORF">NJF43_12555</name>
</gene>
<comment type="caution">
    <text evidence="3">The sequence shown here is derived from an EMBL/GenBank/DDBJ whole genome shotgun (WGS) entry which is preliminary data.</text>
</comment>
<sequence length="488" mass="53923">MLAASLLLPVLAHAASDQHPQAELAARDAENKRLTAEIINRPNPLSQQPVSRYNHFITYGQSLASAAEGWPALSTTPGYDNLMLGDAVRSASYSGPSFRAVGDVAFRPLKAVVQRKADAKIILDEAQVAELEKQAQEEGESVEVGALNMARRLYLEKHGVNSDPEHLFLASNASTSGRSIAQLSKTGGTDEYRRVLQAVDQAKALADAEGASYSIAALFWLQGEFDYSHTNGGINDKRRYKALLRQLRDDLYADIATGIAGQKQMPAFLSYQTDAKSSVKDGTLAVGMAQWELAREEPNWFLVGPVYPYVDKGTHLSANGYRWFGQMLGKVYHQVAVERRHWQPLAPRRATVEGKEVLIDYHVPHPPLAFDRPYLGHVARPVKQKGFVWLDEKGEVPLSDVEIVADTIVRLRAAREPVGQLRIRYASHQSGGAGQLRDSDPTLADAHYEYLPDKGMQALENVPELVGKPYPLHNWSIAFDIPVEVQSR</sequence>
<protein>
    <submittedName>
        <fullName evidence="3">Phosphate ABC transporter substrate-binding protein</fullName>
    </submittedName>
</protein>
<dbReference type="InterPro" id="IPR005181">
    <property type="entry name" value="SASA"/>
</dbReference>
<reference evidence="3" key="1">
    <citation type="submission" date="2022-06" db="EMBL/GenBank/DDBJ databases">
        <title>Detection of beta-lactamases in bacteria of animal origin.</title>
        <authorList>
            <person name="Mlynarcik P."/>
            <person name="Zdarska V."/>
            <person name="Chudobova H."/>
            <person name="Prochazkova P."/>
            <person name="Hricova K."/>
            <person name="Mezerova K."/>
            <person name="Bardon J."/>
            <person name="Dolejska M."/>
            <person name="Sukkar I."/>
            <person name="Kolar M."/>
        </authorList>
    </citation>
    <scope>NUCLEOTIDE SEQUENCE</scope>
    <source>
        <strain evidence="3">S 300-3</strain>
    </source>
</reference>
<accession>A0AA41WMG0</accession>
<dbReference type="GO" id="GO:0016788">
    <property type="term" value="F:hydrolase activity, acting on ester bonds"/>
    <property type="evidence" value="ECO:0007669"/>
    <property type="project" value="UniProtKB-ARBA"/>
</dbReference>
<evidence type="ECO:0000313" key="4">
    <source>
        <dbReference type="Proteomes" id="UP001165292"/>
    </source>
</evidence>
<evidence type="ECO:0000313" key="3">
    <source>
        <dbReference type="EMBL" id="MCO7545585.1"/>
    </source>
</evidence>